<evidence type="ECO:0000313" key="2">
    <source>
        <dbReference type="Proteomes" id="UP001589818"/>
    </source>
</evidence>
<sequence length="317" mass="35356">MYPSVRFFMERLIDYAGLFPPAELPLGAAIQNYNRYGRDQDSWMLGRFIVPVSRLGELASYKSMFSEDHPLMLSVVGNRSCGDKECLGLLTGSLDRIQTFRNQFQEAVEIDTLELPLPPIPIEAPLLDAVGMGASGAGLRTFCELTYALDPHWEPNMLEALDKIAAHNSVSEAKIGMKLRAGGVTADAFPAPGQIALVLKACRDRNIPMKFTAGLHHPVRMYRHEVNAKMHGFLNVFFAGMLAYAHKLDNKSIAEIIEDENPDNFNFTGDGIRWRNLTVTSAEVQAYRACALSAYGSCSFDEPRDEIRELHKLDQRS</sequence>
<name>A0ABV6JLB7_9BACL</name>
<keyword evidence="2" id="KW-1185">Reference proteome</keyword>
<reference evidence="1 2" key="1">
    <citation type="submission" date="2024-09" db="EMBL/GenBank/DDBJ databases">
        <authorList>
            <person name="Sun Q."/>
            <person name="Mori K."/>
        </authorList>
    </citation>
    <scope>NUCLEOTIDE SEQUENCE [LARGE SCALE GENOMIC DNA]</scope>
    <source>
        <strain evidence="1 2">CCM 4839</strain>
    </source>
</reference>
<protein>
    <submittedName>
        <fullName evidence="1">Uncharacterized protein</fullName>
    </submittedName>
</protein>
<evidence type="ECO:0000313" key="1">
    <source>
        <dbReference type="EMBL" id="MFC0396720.1"/>
    </source>
</evidence>
<accession>A0ABV6JLB7</accession>
<dbReference type="Proteomes" id="UP001589818">
    <property type="component" value="Unassembled WGS sequence"/>
</dbReference>
<dbReference type="RefSeq" id="WP_204821390.1">
    <property type="nucleotide sequence ID" value="NZ_JANHOF010000012.1"/>
</dbReference>
<gene>
    <name evidence="1" type="ORF">ACFFJ8_35890</name>
</gene>
<comment type="caution">
    <text evidence="1">The sequence shown here is derived from an EMBL/GenBank/DDBJ whole genome shotgun (WGS) entry which is preliminary data.</text>
</comment>
<organism evidence="1 2">
    <name type="scientific">Paenibacillus mendelii</name>
    <dbReference type="NCBI Taxonomy" id="206163"/>
    <lineage>
        <taxon>Bacteria</taxon>
        <taxon>Bacillati</taxon>
        <taxon>Bacillota</taxon>
        <taxon>Bacilli</taxon>
        <taxon>Bacillales</taxon>
        <taxon>Paenibacillaceae</taxon>
        <taxon>Paenibacillus</taxon>
    </lineage>
</organism>
<proteinExistence type="predicted"/>
<dbReference type="EMBL" id="JBHLVF010000064">
    <property type="protein sequence ID" value="MFC0396720.1"/>
    <property type="molecule type" value="Genomic_DNA"/>
</dbReference>